<keyword evidence="2" id="KW-1133">Transmembrane helix</keyword>
<evidence type="ECO:0000256" key="2">
    <source>
        <dbReference type="SAM" id="Phobius"/>
    </source>
</evidence>
<reference evidence="5 6" key="1">
    <citation type="submission" date="2017-06" db="EMBL/GenBank/DDBJ databases">
        <title>Genome sequence of Bacillus sonorensis strain SRCM101395.</title>
        <authorList>
            <person name="Cho S.H."/>
        </authorList>
    </citation>
    <scope>NUCLEOTIDE SEQUENCE [LARGE SCALE GENOMIC DNA]</scope>
    <source>
        <strain evidence="5 6">SRCM101395</strain>
    </source>
</reference>
<feature type="chain" id="PRO_5045901292" description="DUF2207 domain-containing protein" evidence="3">
    <location>
        <begin position="24"/>
        <end position="630"/>
    </location>
</feature>
<gene>
    <name evidence="5" type="ORF">S101395_04692</name>
</gene>
<keyword evidence="2" id="KW-0812">Transmembrane</keyword>
<feature type="transmembrane region" description="Helical" evidence="2">
    <location>
        <begin position="245"/>
        <end position="266"/>
    </location>
</feature>
<feature type="transmembrane region" description="Helical" evidence="2">
    <location>
        <begin position="424"/>
        <end position="445"/>
    </location>
</feature>
<feature type="transmembrane region" description="Helical" evidence="2">
    <location>
        <begin position="451"/>
        <end position="471"/>
    </location>
</feature>
<accession>A0ABN5AKB9</accession>
<organism evidence="5 6">
    <name type="scientific">Bacillus sonorensis</name>
    <dbReference type="NCBI Taxonomy" id="119858"/>
    <lineage>
        <taxon>Bacteria</taxon>
        <taxon>Bacillati</taxon>
        <taxon>Bacillota</taxon>
        <taxon>Bacilli</taxon>
        <taxon>Bacillales</taxon>
        <taxon>Bacillaceae</taxon>
        <taxon>Bacillus</taxon>
    </lineage>
</organism>
<dbReference type="InterPro" id="IPR018702">
    <property type="entry name" value="DUF2207"/>
</dbReference>
<evidence type="ECO:0000259" key="4">
    <source>
        <dbReference type="Pfam" id="PF09972"/>
    </source>
</evidence>
<protein>
    <recommendedName>
        <fullName evidence="4">DUF2207 domain-containing protein</fullName>
    </recommendedName>
</protein>
<dbReference type="EMBL" id="CP021920">
    <property type="protein sequence ID" value="ASB91180.1"/>
    <property type="molecule type" value="Genomic_DNA"/>
</dbReference>
<name>A0ABN5AKB9_9BACI</name>
<keyword evidence="2" id="KW-0472">Membrane</keyword>
<evidence type="ECO:0000256" key="1">
    <source>
        <dbReference type="SAM" id="MobiDB-lite"/>
    </source>
</evidence>
<dbReference type="Proteomes" id="UP000196877">
    <property type="component" value="Chromosome"/>
</dbReference>
<feature type="signal peptide" evidence="3">
    <location>
        <begin position="1"/>
        <end position="23"/>
    </location>
</feature>
<evidence type="ECO:0000256" key="3">
    <source>
        <dbReference type="SAM" id="SignalP"/>
    </source>
</evidence>
<evidence type="ECO:0000313" key="5">
    <source>
        <dbReference type="EMBL" id="ASB91180.1"/>
    </source>
</evidence>
<feature type="transmembrane region" description="Helical" evidence="2">
    <location>
        <begin position="498"/>
        <end position="518"/>
    </location>
</feature>
<feature type="transmembrane region" description="Helical" evidence="2">
    <location>
        <begin position="476"/>
        <end position="492"/>
    </location>
</feature>
<feature type="domain" description="DUF2207" evidence="4">
    <location>
        <begin position="28"/>
        <end position="201"/>
    </location>
</feature>
<sequence>MMKRSFFFLMFIALFLVSGFSEAEKSFSIDKVDIQATVKENGDLDVEEVYTYDFKGSFNGTTRSFSGKTAGSIKDFKAYLSEKRGGGRPLKTKWKDGAYLVYTASKDETKKVRYHYIVEDAAQKFEDTAVLFHSFYEKTNEDFHHMTIQVHLPNSVKPPHDIHAFLHEKGHGKIANIQGRTVTYKSGLYPAGTSSELRIYFPQNALSKAVRHPSIQPVDELLAKEKSEAVRYTKYHERMENTDRLLWISAGLVGLALAITLIVSLAGKKRRKLVPIEKLETFDPVLVAFLYKKGVFRDRDLLAGLLSLYQRGLITMKKVKAEDRFLHDKKAPNETYQFDFSGHKLDLPKPDRLLIEKLFEQTGNDTYSFRLDSLSGPTEEEVRQQKDLEKYERKRIILQNVVQQWTESVKQDPVYKEFFQENRWLKMISLSLLFVHTGLLLNILYTDIAPQAGFMTACIIFGFALSAGIVLAKFKLYSILFFIGLFTVSLFTDNKYTMMYFGGSITLSIMLIAFIPSLKESISASIYRRSILFWRHRLKKGEHPGGSSRFEYEKNMIYAIVLEVEDQFGASVDISANRLDPHASPVLGLAAAGYLYYPFSSWQHTASQANGGTHDAGSSGSDGGSGAGAF</sequence>
<dbReference type="GeneID" id="92851384"/>
<keyword evidence="6" id="KW-1185">Reference proteome</keyword>
<feature type="compositionally biased region" description="Gly residues" evidence="1">
    <location>
        <begin position="620"/>
        <end position="630"/>
    </location>
</feature>
<dbReference type="Pfam" id="PF09972">
    <property type="entry name" value="DUF2207"/>
    <property type="match status" value="1"/>
</dbReference>
<keyword evidence="3" id="KW-0732">Signal</keyword>
<proteinExistence type="predicted"/>
<evidence type="ECO:0000313" key="6">
    <source>
        <dbReference type="Proteomes" id="UP000196877"/>
    </source>
</evidence>
<dbReference type="RefSeq" id="WP_254726479.1">
    <property type="nucleotide sequence ID" value="NZ_CABJEH010000010.1"/>
</dbReference>
<feature type="region of interest" description="Disordered" evidence="1">
    <location>
        <begin position="608"/>
        <end position="630"/>
    </location>
</feature>